<protein>
    <submittedName>
        <fullName evidence="2">Uncharacterized protein</fullName>
    </submittedName>
</protein>
<feature type="region of interest" description="Disordered" evidence="1">
    <location>
        <begin position="56"/>
        <end position="91"/>
    </location>
</feature>
<evidence type="ECO:0000313" key="2">
    <source>
        <dbReference type="EMBL" id="MBW0477241.1"/>
    </source>
</evidence>
<evidence type="ECO:0000313" key="3">
    <source>
        <dbReference type="Proteomes" id="UP000765509"/>
    </source>
</evidence>
<dbReference type="EMBL" id="AVOT02004739">
    <property type="protein sequence ID" value="MBW0477241.1"/>
    <property type="molecule type" value="Genomic_DNA"/>
</dbReference>
<gene>
    <name evidence="2" type="ORF">O181_016956</name>
</gene>
<sequence length="211" mass="24706">MDLHQEVQVINAKDKNVSSEERHKIEDSRASTSYQRSRRDIPVSVKELFYGRKAAGVGTSSKPLDRENELISSSEEVLRPRKERGPSERLDSNVLQRESLTDKILVEKPKEFFRGSEGAVFPKEGQQPCGSSPRLHKCQIQPKKAQRITRRAIKRQRERESPNVTRPTLRATEFQRRERQPWTMCSIWQELRLNSETRRRNDPMHYKAIEL</sequence>
<dbReference type="Proteomes" id="UP000765509">
    <property type="component" value="Unassembled WGS sequence"/>
</dbReference>
<feature type="compositionally biased region" description="Basic and acidic residues" evidence="1">
    <location>
        <begin position="76"/>
        <end position="91"/>
    </location>
</feature>
<reference evidence="2" key="1">
    <citation type="submission" date="2021-03" db="EMBL/GenBank/DDBJ databases">
        <title>Draft genome sequence of rust myrtle Austropuccinia psidii MF-1, a brazilian biotype.</title>
        <authorList>
            <person name="Quecine M.C."/>
            <person name="Pachon D.M.R."/>
            <person name="Bonatelli M.L."/>
            <person name="Correr F.H."/>
            <person name="Franceschini L.M."/>
            <person name="Leite T.F."/>
            <person name="Margarido G.R.A."/>
            <person name="Almeida C.A."/>
            <person name="Ferrarezi J.A."/>
            <person name="Labate C.A."/>
        </authorList>
    </citation>
    <scope>NUCLEOTIDE SEQUENCE</scope>
    <source>
        <strain evidence="2">MF-1</strain>
    </source>
</reference>
<feature type="compositionally biased region" description="Basic and acidic residues" evidence="1">
    <location>
        <begin position="12"/>
        <end position="29"/>
    </location>
</feature>
<feature type="region of interest" description="Disordered" evidence="1">
    <location>
        <begin position="1"/>
        <end position="38"/>
    </location>
</feature>
<comment type="caution">
    <text evidence="2">The sequence shown here is derived from an EMBL/GenBank/DDBJ whole genome shotgun (WGS) entry which is preliminary data.</text>
</comment>
<proteinExistence type="predicted"/>
<dbReference type="AlphaFoldDB" id="A0A9Q3C2N0"/>
<name>A0A9Q3C2N0_9BASI</name>
<accession>A0A9Q3C2N0</accession>
<keyword evidence="3" id="KW-1185">Reference proteome</keyword>
<organism evidence="2 3">
    <name type="scientific">Austropuccinia psidii MF-1</name>
    <dbReference type="NCBI Taxonomy" id="1389203"/>
    <lineage>
        <taxon>Eukaryota</taxon>
        <taxon>Fungi</taxon>
        <taxon>Dikarya</taxon>
        <taxon>Basidiomycota</taxon>
        <taxon>Pucciniomycotina</taxon>
        <taxon>Pucciniomycetes</taxon>
        <taxon>Pucciniales</taxon>
        <taxon>Sphaerophragmiaceae</taxon>
        <taxon>Austropuccinia</taxon>
    </lineage>
</organism>
<evidence type="ECO:0000256" key="1">
    <source>
        <dbReference type="SAM" id="MobiDB-lite"/>
    </source>
</evidence>